<evidence type="ECO:0000313" key="3">
    <source>
        <dbReference type="Proteomes" id="UP001608902"/>
    </source>
</evidence>
<evidence type="ECO:0000313" key="2">
    <source>
        <dbReference type="EMBL" id="MFH4983181.1"/>
    </source>
</evidence>
<keyword evidence="3" id="KW-1185">Reference proteome</keyword>
<organism evidence="2 3">
    <name type="scientific">Gnathostoma spinigerum</name>
    <dbReference type="NCBI Taxonomy" id="75299"/>
    <lineage>
        <taxon>Eukaryota</taxon>
        <taxon>Metazoa</taxon>
        <taxon>Ecdysozoa</taxon>
        <taxon>Nematoda</taxon>
        <taxon>Chromadorea</taxon>
        <taxon>Rhabditida</taxon>
        <taxon>Spirurina</taxon>
        <taxon>Gnathostomatomorpha</taxon>
        <taxon>Gnathostomatoidea</taxon>
        <taxon>Gnathostomatidae</taxon>
        <taxon>Gnathostoma</taxon>
    </lineage>
</organism>
<evidence type="ECO:0000259" key="1">
    <source>
        <dbReference type="PROSITE" id="PS50011"/>
    </source>
</evidence>
<dbReference type="Proteomes" id="UP001608902">
    <property type="component" value="Unassembled WGS sequence"/>
</dbReference>
<dbReference type="Gene3D" id="1.10.510.10">
    <property type="entry name" value="Transferase(Phosphotransferase) domain 1"/>
    <property type="match status" value="1"/>
</dbReference>
<dbReference type="PROSITE" id="PS50011">
    <property type="entry name" value="PROTEIN_KINASE_DOM"/>
    <property type="match status" value="1"/>
</dbReference>
<dbReference type="EMBL" id="JBGFUD010011360">
    <property type="protein sequence ID" value="MFH4983181.1"/>
    <property type="molecule type" value="Genomic_DNA"/>
</dbReference>
<dbReference type="PANTHER" id="PTHR11909">
    <property type="entry name" value="CASEIN KINASE-RELATED"/>
    <property type="match status" value="1"/>
</dbReference>
<name>A0ABD6ETK6_9BILA</name>
<sequence>MFQFDAALIPRVQTKPTDSFSLDPGTVICGKNGKFCIQKKLGRCTYKVKQNGTENMFFLRIESLASVVDLPSLKTDVFVLESMAKLSDKCKKHFLQLIDKGRSPGKCNFLVTNMADINLEDLRSKRLKKDFKPTTALALSMHTLHGIHDVHTCGYIHRNISPSNFLIGLGKDNCTVFITGFSFGYKYHSPQKSEGAKKSR</sequence>
<accession>A0ABD6ETK6</accession>
<dbReference type="AlphaFoldDB" id="A0ABD6ETK6"/>
<dbReference type="InterPro" id="IPR011009">
    <property type="entry name" value="Kinase-like_dom_sf"/>
</dbReference>
<feature type="domain" description="Protein kinase" evidence="1">
    <location>
        <begin position="35"/>
        <end position="200"/>
    </location>
</feature>
<reference evidence="2 3" key="1">
    <citation type="submission" date="2024-08" db="EMBL/GenBank/DDBJ databases">
        <title>Gnathostoma spinigerum genome.</title>
        <authorList>
            <person name="Gonzalez-Bertolin B."/>
            <person name="Monzon S."/>
            <person name="Zaballos A."/>
            <person name="Jimenez P."/>
            <person name="Dekumyoy P."/>
            <person name="Varona S."/>
            <person name="Cuesta I."/>
            <person name="Sumanam S."/>
            <person name="Adisakwattana P."/>
            <person name="Gasser R.B."/>
            <person name="Hernandez-Gonzalez A."/>
            <person name="Young N.D."/>
            <person name="Perteguer M.J."/>
        </authorList>
    </citation>
    <scope>NUCLEOTIDE SEQUENCE [LARGE SCALE GENOMIC DNA]</scope>
    <source>
        <strain evidence="2">AL3</strain>
        <tissue evidence="2">Liver</tissue>
    </source>
</reference>
<dbReference type="InterPro" id="IPR000719">
    <property type="entry name" value="Prot_kinase_dom"/>
</dbReference>
<gene>
    <name evidence="2" type="ORF">AB6A40_009890</name>
</gene>
<proteinExistence type="predicted"/>
<comment type="caution">
    <text evidence="2">The sequence shown here is derived from an EMBL/GenBank/DDBJ whole genome shotgun (WGS) entry which is preliminary data.</text>
</comment>
<dbReference type="InterPro" id="IPR050235">
    <property type="entry name" value="CK1_Ser-Thr_kinase"/>
</dbReference>
<dbReference type="SUPFAM" id="SSF56112">
    <property type="entry name" value="Protein kinase-like (PK-like)"/>
    <property type="match status" value="1"/>
</dbReference>
<protein>
    <recommendedName>
        <fullName evidence="1">Protein kinase domain-containing protein</fullName>
    </recommendedName>
</protein>